<dbReference type="SUPFAM" id="SSF50998">
    <property type="entry name" value="Quinoprotein alcohol dehydrogenase-like"/>
    <property type="match status" value="1"/>
</dbReference>
<gene>
    <name evidence="2" type="ORF">METZ01_LOCUS34601</name>
</gene>
<protein>
    <submittedName>
        <fullName evidence="2">Uncharacterized protein</fullName>
    </submittedName>
</protein>
<organism evidence="2">
    <name type="scientific">marine metagenome</name>
    <dbReference type="NCBI Taxonomy" id="408172"/>
    <lineage>
        <taxon>unclassified sequences</taxon>
        <taxon>metagenomes</taxon>
        <taxon>ecological metagenomes</taxon>
    </lineage>
</organism>
<dbReference type="AlphaFoldDB" id="A0A381QVE6"/>
<evidence type="ECO:0000256" key="1">
    <source>
        <dbReference type="SAM" id="MobiDB-lite"/>
    </source>
</evidence>
<evidence type="ECO:0000313" key="2">
    <source>
        <dbReference type="EMBL" id="SUZ81747.1"/>
    </source>
</evidence>
<dbReference type="InterPro" id="IPR011047">
    <property type="entry name" value="Quinoprotein_ADH-like_sf"/>
</dbReference>
<dbReference type="EMBL" id="UINC01001481">
    <property type="protein sequence ID" value="SUZ81747.1"/>
    <property type="molecule type" value="Genomic_DNA"/>
</dbReference>
<feature type="region of interest" description="Disordered" evidence="1">
    <location>
        <begin position="1"/>
        <end position="21"/>
    </location>
</feature>
<accession>A0A381QVE6</accession>
<reference evidence="2" key="1">
    <citation type="submission" date="2018-05" db="EMBL/GenBank/DDBJ databases">
        <authorList>
            <person name="Lanie J.A."/>
            <person name="Ng W.-L."/>
            <person name="Kazmierczak K.M."/>
            <person name="Andrzejewski T.M."/>
            <person name="Davidsen T.M."/>
            <person name="Wayne K.J."/>
            <person name="Tettelin H."/>
            <person name="Glass J.I."/>
            <person name="Rusch D."/>
            <person name="Podicherti R."/>
            <person name="Tsui H.-C.T."/>
            <person name="Winkler M.E."/>
        </authorList>
    </citation>
    <scope>NUCLEOTIDE SEQUENCE</scope>
</reference>
<sequence length="283" mass="30770">MHVAIGTQGEMAKLGPTGEPTDSFTRPFPAPILDGVTLSDRWVGFWVEREFRVARMAALPLQGDWFDGPGRDDLRLSSLADSDIQPAGAIWHRILDAEPMAIGSVGGNIVFSTLGGGIYMIDSEAREIWRAQYPVWSEISDIGVQDLLVSIVESPEGIVVWSQAGGVAVLDPSDGSLLSSRVLELGDKLSNAIYAEGGGWLLMLHGGTIGLLENIGERPEVLETSGPVLDAQYDGREWRWTGWRHDGRLSEGRVFTAYREGIGVAILEGRVMTNDGEWSDYSA</sequence>
<proteinExistence type="predicted"/>
<name>A0A381QVE6_9ZZZZ</name>